<dbReference type="EMBL" id="CAJHJT010000056">
    <property type="protein sequence ID" value="CAD7013942.1"/>
    <property type="molecule type" value="Genomic_DNA"/>
</dbReference>
<proteinExistence type="predicted"/>
<sequence length="538" mass="61335">MQLFSKKQSQKVQNMEFSLNFIPEDVLRFYGRLGMELNKLTPDLQNTPNTVGHALEIANDALLDNFLESKPRVVADTALPTTSIISNRYTNNNSTIAPDSNSRNVHIPYILNGELFEIQTQDGENVTVKCCNCPPDRVYRGSVRSTGNFHMHIKRRHPDLMGKIYDMKVNALVERRDRFLRNRKTTRRRGVHANGNRKSRSGQRLTCSTQPTSELFKIKAAFQRHQLQKQQNRHQQENHKRKQKKTEQNSGILNKWNLIDHFLVTPGLQRAQDITLMEVFNEQPLDFSLKQYNAAESTVININYTERADEHITNEHHTNANLGTNEVPLTMVGANEQVTDYQLISTYNNNNNQVLNYITTNQQSSDEILANNFTQQHEEHVPPLFANNSEQSVLGRATTISAITPCPSDLSSYEPNQGLNSRSYDLNYNHMGFIKNELLLNEVVQPIDLSAQPTSSDLSASSGFSSAVDIQTSCGTTSFNTTGEMNLSTRCEDVISQLAITLQNLQRELQTHNQTNNNWLCLEIAKFKFLHPNFEFQY</sequence>
<keyword evidence="4" id="KW-1185">Reference proteome</keyword>
<feature type="region of interest" description="Disordered" evidence="2">
    <location>
        <begin position="183"/>
        <end position="209"/>
    </location>
</feature>
<keyword evidence="1" id="KW-0175">Coiled coil</keyword>
<protein>
    <submittedName>
        <fullName evidence="3">(Mediterranean fruit fly) hypothetical protein</fullName>
    </submittedName>
</protein>
<evidence type="ECO:0000313" key="4">
    <source>
        <dbReference type="Proteomes" id="UP000606786"/>
    </source>
</evidence>
<accession>A0A811VIK8</accession>
<gene>
    <name evidence="3" type="ORF">CCAP1982_LOCUS21954</name>
</gene>
<feature type="coiled-coil region" evidence="1">
    <location>
        <begin position="495"/>
        <end position="522"/>
    </location>
</feature>
<reference evidence="3" key="1">
    <citation type="submission" date="2020-11" db="EMBL/GenBank/DDBJ databases">
        <authorList>
            <person name="Whitehead M."/>
        </authorList>
    </citation>
    <scope>NUCLEOTIDE SEQUENCE</scope>
    <source>
        <strain evidence="3">EGII</strain>
    </source>
</reference>
<name>A0A811VIK8_CERCA</name>
<dbReference type="OrthoDB" id="7776994at2759"/>
<organism evidence="3 4">
    <name type="scientific">Ceratitis capitata</name>
    <name type="common">Mediterranean fruit fly</name>
    <name type="synonym">Tephritis capitata</name>
    <dbReference type="NCBI Taxonomy" id="7213"/>
    <lineage>
        <taxon>Eukaryota</taxon>
        <taxon>Metazoa</taxon>
        <taxon>Ecdysozoa</taxon>
        <taxon>Arthropoda</taxon>
        <taxon>Hexapoda</taxon>
        <taxon>Insecta</taxon>
        <taxon>Pterygota</taxon>
        <taxon>Neoptera</taxon>
        <taxon>Endopterygota</taxon>
        <taxon>Diptera</taxon>
        <taxon>Brachycera</taxon>
        <taxon>Muscomorpha</taxon>
        <taxon>Tephritoidea</taxon>
        <taxon>Tephritidae</taxon>
        <taxon>Ceratitis</taxon>
        <taxon>Ceratitis</taxon>
    </lineage>
</organism>
<dbReference type="Proteomes" id="UP000606786">
    <property type="component" value="Unassembled WGS sequence"/>
</dbReference>
<feature type="region of interest" description="Disordered" evidence="2">
    <location>
        <begin position="224"/>
        <end position="249"/>
    </location>
</feature>
<evidence type="ECO:0000256" key="1">
    <source>
        <dbReference type="SAM" id="Coils"/>
    </source>
</evidence>
<dbReference type="AlphaFoldDB" id="A0A811VIK8"/>
<evidence type="ECO:0000313" key="3">
    <source>
        <dbReference type="EMBL" id="CAD7013942.1"/>
    </source>
</evidence>
<feature type="compositionally biased region" description="Basic residues" evidence="2">
    <location>
        <begin position="183"/>
        <end position="201"/>
    </location>
</feature>
<comment type="caution">
    <text evidence="3">The sequence shown here is derived from an EMBL/GenBank/DDBJ whole genome shotgun (WGS) entry which is preliminary data.</text>
</comment>
<evidence type="ECO:0000256" key="2">
    <source>
        <dbReference type="SAM" id="MobiDB-lite"/>
    </source>
</evidence>